<dbReference type="CDD" id="cd04301">
    <property type="entry name" value="NAT_SF"/>
    <property type="match status" value="1"/>
</dbReference>
<organism evidence="3 4">
    <name type="scientific">Nocardioides imazamoxiresistens</name>
    <dbReference type="NCBI Taxonomy" id="3231893"/>
    <lineage>
        <taxon>Bacteria</taxon>
        <taxon>Bacillati</taxon>
        <taxon>Actinomycetota</taxon>
        <taxon>Actinomycetes</taxon>
        <taxon>Propionibacteriales</taxon>
        <taxon>Nocardioidaceae</taxon>
        <taxon>Nocardioides</taxon>
    </lineage>
</organism>
<feature type="region of interest" description="Disordered" evidence="1">
    <location>
        <begin position="1"/>
        <end position="30"/>
    </location>
</feature>
<dbReference type="Proteomes" id="UP001268542">
    <property type="component" value="Unassembled WGS sequence"/>
</dbReference>
<feature type="compositionally biased region" description="Low complexity" evidence="1">
    <location>
        <begin position="13"/>
        <end position="25"/>
    </location>
</feature>
<dbReference type="EMBL" id="JAVYII010000005">
    <property type="protein sequence ID" value="MDT9594057.1"/>
    <property type="molecule type" value="Genomic_DNA"/>
</dbReference>
<dbReference type="SUPFAM" id="SSF55729">
    <property type="entry name" value="Acyl-CoA N-acyltransferases (Nat)"/>
    <property type="match status" value="1"/>
</dbReference>
<proteinExistence type="predicted"/>
<gene>
    <name evidence="3" type="ORF">RDV89_13320</name>
</gene>
<evidence type="ECO:0000259" key="2">
    <source>
        <dbReference type="PROSITE" id="PS51186"/>
    </source>
</evidence>
<dbReference type="PANTHER" id="PTHR43072">
    <property type="entry name" value="N-ACETYLTRANSFERASE"/>
    <property type="match status" value="1"/>
</dbReference>
<dbReference type="RefSeq" id="WP_315733540.1">
    <property type="nucleotide sequence ID" value="NZ_JAVYII010000005.1"/>
</dbReference>
<protein>
    <submittedName>
        <fullName evidence="3">GNAT family N-acetyltransferase</fullName>
    </submittedName>
</protein>
<name>A0ABU3PZ25_9ACTN</name>
<feature type="domain" description="N-acetyltransferase" evidence="2">
    <location>
        <begin position="202"/>
        <end position="342"/>
    </location>
</feature>
<evidence type="ECO:0000313" key="4">
    <source>
        <dbReference type="Proteomes" id="UP001268542"/>
    </source>
</evidence>
<dbReference type="InterPro" id="IPR000182">
    <property type="entry name" value="GNAT_dom"/>
</dbReference>
<reference evidence="3 4" key="1">
    <citation type="submission" date="2023-08" db="EMBL/GenBank/DDBJ databases">
        <title>Nocardioides seae sp. nov., a bacterium isolated from a soil.</title>
        <authorList>
            <person name="Wang X."/>
        </authorList>
    </citation>
    <scope>NUCLEOTIDE SEQUENCE [LARGE SCALE GENOMIC DNA]</scope>
    <source>
        <strain evidence="3 4">YZH12</strain>
    </source>
</reference>
<keyword evidence="4" id="KW-1185">Reference proteome</keyword>
<evidence type="ECO:0000313" key="3">
    <source>
        <dbReference type="EMBL" id="MDT9594057.1"/>
    </source>
</evidence>
<dbReference type="Pfam" id="PF00583">
    <property type="entry name" value="Acetyltransf_1"/>
    <property type="match status" value="1"/>
</dbReference>
<accession>A0ABU3PZ25</accession>
<dbReference type="InterPro" id="IPR016181">
    <property type="entry name" value="Acyl_CoA_acyltransferase"/>
</dbReference>
<comment type="caution">
    <text evidence="3">The sequence shown here is derived from an EMBL/GenBank/DDBJ whole genome shotgun (WGS) entry which is preliminary data.</text>
</comment>
<dbReference type="PROSITE" id="PS51186">
    <property type="entry name" value="GNAT"/>
    <property type="match status" value="1"/>
</dbReference>
<evidence type="ECO:0000256" key="1">
    <source>
        <dbReference type="SAM" id="MobiDB-lite"/>
    </source>
</evidence>
<sequence length="342" mass="35551">MASPDELRHVGSPTPGATAGPATGAHQLGPHVVGQRVVVRRLVPGETGPTGGPAFTDLLGVAEEWEPDLVVRGEDGVRTVVPRSLIVSGKPVPPRPSPLLRVPAATAQRRIRAMWAGETAELGEWLLQVTPPFGGRVRRRANSVLAYGDPGRPVAEAATAATAWLRERDRSPEAAVEVGSRTEAALRDLGWSEPADFAGHAVAVRLASTSRVRRALRALPRPAAAPPGAEVSLTVAADPGVDRVRAVLPAAGDLEVAGVGLAGGALEVAGDWACLHDLRTDPAHRRRGHAIAVVDALVDAAAERGATTLALHVLTTNAAASALYERLGFVTHHTTTYLAPPA</sequence>
<dbReference type="Gene3D" id="3.40.630.30">
    <property type="match status" value="1"/>
</dbReference>